<sequence>MSTLPEPPSHLLTIAEYAALGEVETGYTELVEGRLLMSPSPAPRHNRASGRLFTQLDQQLPEDLDIVQDVDLDLELVAPNQPGFSRRPDLVIVRKDALDRVDREGGLLRASETVVVMEIVSPGSRRTDYHVKRSEYADANIPHYWIVDLADPVTLTACHRTEEFGYLDSGTFTGAFTTTEPFAVRLDLDRLR</sequence>
<evidence type="ECO:0000313" key="2">
    <source>
        <dbReference type="EMBL" id="SFP29246.1"/>
    </source>
</evidence>
<dbReference type="RefSeq" id="WP_092528826.1">
    <property type="nucleotide sequence ID" value="NZ_FOWW01000002.1"/>
</dbReference>
<organism evidence="2 3">
    <name type="scientific">Amycolatopsis arida</name>
    <dbReference type="NCBI Taxonomy" id="587909"/>
    <lineage>
        <taxon>Bacteria</taxon>
        <taxon>Bacillati</taxon>
        <taxon>Actinomycetota</taxon>
        <taxon>Actinomycetes</taxon>
        <taxon>Pseudonocardiales</taxon>
        <taxon>Pseudonocardiaceae</taxon>
        <taxon>Amycolatopsis</taxon>
    </lineage>
</organism>
<dbReference type="InterPro" id="IPR012296">
    <property type="entry name" value="Nuclease_put_TT1808"/>
</dbReference>
<keyword evidence="2" id="KW-0378">Hydrolase</keyword>
<dbReference type="EMBL" id="FOWW01000002">
    <property type="protein sequence ID" value="SFP29246.1"/>
    <property type="molecule type" value="Genomic_DNA"/>
</dbReference>
<evidence type="ECO:0000259" key="1">
    <source>
        <dbReference type="Pfam" id="PF05685"/>
    </source>
</evidence>
<protein>
    <submittedName>
        <fullName evidence="2">Endonuclease, Uma2 family (Restriction endonuclease fold)</fullName>
    </submittedName>
</protein>
<feature type="domain" description="Putative restriction endonuclease" evidence="1">
    <location>
        <begin position="16"/>
        <end position="161"/>
    </location>
</feature>
<dbReference type="InterPro" id="IPR008538">
    <property type="entry name" value="Uma2"/>
</dbReference>
<dbReference type="STRING" id="587909.SAMN05421810_102158"/>
<dbReference type="AlphaFoldDB" id="A0A1I5P701"/>
<accession>A0A1I5P701</accession>
<proteinExistence type="predicted"/>
<dbReference type="Gene3D" id="3.90.1570.10">
    <property type="entry name" value="tt1808, chain A"/>
    <property type="match status" value="1"/>
</dbReference>
<keyword evidence="2" id="KW-0255">Endonuclease</keyword>
<dbReference type="PANTHER" id="PTHR35400">
    <property type="entry name" value="SLR1083 PROTEIN"/>
    <property type="match status" value="1"/>
</dbReference>
<evidence type="ECO:0000313" key="3">
    <source>
        <dbReference type="Proteomes" id="UP000198727"/>
    </source>
</evidence>
<reference evidence="3" key="1">
    <citation type="submission" date="2016-10" db="EMBL/GenBank/DDBJ databases">
        <authorList>
            <person name="Varghese N."/>
            <person name="Submissions S."/>
        </authorList>
    </citation>
    <scope>NUCLEOTIDE SEQUENCE [LARGE SCALE GENOMIC DNA]</scope>
    <source>
        <strain evidence="3">CGMCC 4.5579</strain>
    </source>
</reference>
<dbReference type="GO" id="GO:0004519">
    <property type="term" value="F:endonuclease activity"/>
    <property type="evidence" value="ECO:0007669"/>
    <property type="project" value="UniProtKB-KW"/>
</dbReference>
<dbReference type="Pfam" id="PF05685">
    <property type="entry name" value="Uma2"/>
    <property type="match status" value="1"/>
</dbReference>
<dbReference type="OrthoDB" id="9799703at2"/>
<dbReference type="Proteomes" id="UP000198727">
    <property type="component" value="Unassembled WGS sequence"/>
</dbReference>
<keyword evidence="2" id="KW-0540">Nuclease</keyword>
<name>A0A1I5P701_9PSEU</name>
<gene>
    <name evidence="2" type="ORF">SAMN05421810_102158</name>
</gene>
<dbReference type="CDD" id="cd06260">
    <property type="entry name" value="DUF820-like"/>
    <property type="match status" value="1"/>
</dbReference>
<keyword evidence="3" id="KW-1185">Reference proteome</keyword>
<dbReference type="SUPFAM" id="SSF52980">
    <property type="entry name" value="Restriction endonuclease-like"/>
    <property type="match status" value="1"/>
</dbReference>
<dbReference type="InterPro" id="IPR011335">
    <property type="entry name" value="Restrct_endonuc-II-like"/>
</dbReference>
<dbReference type="PANTHER" id="PTHR35400:SF3">
    <property type="entry name" value="SLL1072 PROTEIN"/>
    <property type="match status" value="1"/>
</dbReference>